<proteinExistence type="inferred from homology"/>
<dbReference type="InterPro" id="IPR036390">
    <property type="entry name" value="WH_DNA-bd_sf"/>
</dbReference>
<dbReference type="SUPFAM" id="SSF46785">
    <property type="entry name" value="Winged helix' DNA-binding domain"/>
    <property type="match status" value="1"/>
</dbReference>
<keyword evidence="3" id="KW-0238">DNA-binding</keyword>
<protein>
    <submittedName>
        <fullName evidence="6">LysR family transcriptional regulator</fullName>
    </submittedName>
</protein>
<dbReference type="GO" id="GO:0003700">
    <property type="term" value="F:DNA-binding transcription factor activity"/>
    <property type="evidence" value="ECO:0007669"/>
    <property type="project" value="InterPro"/>
</dbReference>
<dbReference type="EMBL" id="MLJI01000003">
    <property type="protein sequence ID" value="ORM87828.1"/>
    <property type="molecule type" value="Genomic_DNA"/>
</dbReference>
<dbReference type="STRING" id="55209.HA50_28230"/>
<gene>
    <name evidence="6" type="ORF">HA50_28230</name>
</gene>
<comment type="similarity">
    <text evidence="1">Belongs to the LysR transcriptional regulatory family.</text>
</comment>
<dbReference type="InterPro" id="IPR050389">
    <property type="entry name" value="LysR-type_TF"/>
</dbReference>
<dbReference type="GO" id="GO:0003677">
    <property type="term" value="F:DNA binding"/>
    <property type="evidence" value="ECO:0007669"/>
    <property type="project" value="UniProtKB-KW"/>
</dbReference>
<accession>A0A1X1EFV0</accession>
<dbReference type="OrthoDB" id="8717159at2"/>
<evidence type="ECO:0000256" key="4">
    <source>
        <dbReference type="ARBA" id="ARBA00023163"/>
    </source>
</evidence>
<evidence type="ECO:0000313" key="6">
    <source>
        <dbReference type="EMBL" id="ORM87828.1"/>
    </source>
</evidence>
<dbReference type="CDD" id="cd08460">
    <property type="entry name" value="PBP2_DntR_like_1"/>
    <property type="match status" value="1"/>
</dbReference>
<dbReference type="InterPro" id="IPR005119">
    <property type="entry name" value="LysR_subst-bd"/>
</dbReference>
<dbReference type="RefSeq" id="WP_084880693.1">
    <property type="nucleotide sequence ID" value="NZ_JAGGMY010000004.1"/>
</dbReference>
<organism evidence="6 7">
    <name type="scientific">Pantoea cypripedii</name>
    <name type="common">Pectobacterium cypripedii</name>
    <name type="synonym">Erwinia cypripedii</name>
    <dbReference type="NCBI Taxonomy" id="55209"/>
    <lineage>
        <taxon>Bacteria</taxon>
        <taxon>Pseudomonadati</taxon>
        <taxon>Pseudomonadota</taxon>
        <taxon>Gammaproteobacteria</taxon>
        <taxon>Enterobacterales</taxon>
        <taxon>Erwiniaceae</taxon>
        <taxon>Pantoea</taxon>
    </lineage>
</organism>
<dbReference type="Pfam" id="PF00126">
    <property type="entry name" value="HTH_1"/>
    <property type="match status" value="1"/>
</dbReference>
<dbReference type="SUPFAM" id="SSF53850">
    <property type="entry name" value="Periplasmic binding protein-like II"/>
    <property type="match status" value="1"/>
</dbReference>
<dbReference type="InterPro" id="IPR036388">
    <property type="entry name" value="WH-like_DNA-bd_sf"/>
</dbReference>
<reference evidence="6 7" key="1">
    <citation type="journal article" date="2017" name="Antonie Van Leeuwenhoek">
        <title>Phylogenomic resolution of the bacterial genus Pantoea and its relationship with Erwinia and Tatumella.</title>
        <authorList>
            <person name="Palmer M."/>
            <person name="Steenkamp E.T."/>
            <person name="Coetzee M.P."/>
            <person name="Chan W.Y."/>
            <person name="van Zyl E."/>
            <person name="De Maayer P."/>
            <person name="Coutinho T.A."/>
            <person name="Blom J."/>
            <person name="Smits T.H."/>
            <person name="Duffy B."/>
            <person name="Venter S.N."/>
        </authorList>
    </citation>
    <scope>NUCLEOTIDE SEQUENCE [LARGE SCALE GENOMIC DNA]</scope>
    <source>
        <strain evidence="6 7">LMG 2657</strain>
    </source>
</reference>
<keyword evidence="7" id="KW-1185">Reference proteome</keyword>
<evidence type="ECO:0000256" key="2">
    <source>
        <dbReference type="ARBA" id="ARBA00023015"/>
    </source>
</evidence>
<evidence type="ECO:0000259" key="5">
    <source>
        <dbReference type="PROSITE" id="PS50931"/>
    </source>
</evidence>
<dbReference type="InterPro" id="IPR000847">
    <property type="entry name" value="LysR_HTH_N"/>
</dbReference>
<dbReference type="Pfam" id="PF03466">
    <property type="entry name" value="LysR_substrate"/>
    <property type="match status" value="1"/>
</dbReference>
<feature type="domain" description="HTH lysR-type" evidence="5">
    <location>
        <begin position="4"/>
        <end position="61"/>
    </location>
</feature>
<evidence type="ECO:0000256" key="3">
    <source>
        <dbReference type="ARBA" id="ARBA00023125"/>
    </source>
</evidence>
<dbReference type="Proteomes" id="UP000193749">
    <property type="component" value="Unassembled WGS sequence"/>
</dbReference>
<dbReference type="Gene3D" id="1.10.10.10">
    <property type="entry name" value="Winged helix-like DNA-binding domain superfamily/Winged helix DNA-binding domain"/>
    <property type="match status" value="1"/>
</dbReference>
<dbReference type="Gene3D" id="3.40.190.10">
    <property type="entry name" value="Periplasmic binding protein-like II"/>
    <property type="match status" value="2"/>
</dbReference>
<evidence type="ECO:0000256" key="1">
    <source>
        <dbReference type="ARBA" id="ARBA00009437"/>
    </source>
</evidence>
<dbReference type="PANTHER" id="PTHR30118:SF15">
    <property type="entry name" value="TRANSCRIPTIONAL REGULATORY PROTEIN"/>
    <property type="match status" value="1"/>
</dbReference>
<dbReference type="PROSITE" id="PS50931">
    <property type="entry name" value="HTH_LYSR"/>
    <property type="match status" value="1"/>
</dbReference>
<keyword evidence="4" id="KW-0804">Transcription</keyword>
<sequence length="301" mass="32814">MTEPDLNLLFALDALLTEGSVTGAARRLGLSESAMSRTLGRLRATTGDALLVRAGRNMVLTPYAEEIRQRTQHSVSEARAVLQPAAAALDLATLDRVFNLRTNEGFVEAFGGTLINAVAQVAPRVRLNFVAKPEKSSRDLREGRVDLEIGVLGNMGPEIRMQALFRDRFVGVVRQGHPLAQQVTLRELAAWGHIVASRRGELGGPIHDALAAAGYTRQIAAVVPAFSTAVAIAQGSDLVALVPRSLFLYHPLIKANPALVSFELPFSTPEMTISQFWHPRLENDTAHRWLRGLVRDQIPLP</sequence>
<comment type="caution">
    <text evidence="6">The sequence shown here is derived from an EMBL/GenBank/DDBJ whole genome shotgun (WGS) entry which is preliminary data.</text>
</comment>
<name>A0A1X1EFV0_PANCY</name>
<dbReference type="AlphaFoldDB" id="A0A1X1EFV0"/>
<keyword evidence="2" id="KW-0805">Transcription regulation</keyword>
<dbReference type="PANTHER" id="PTHR30118">
    <property type="entry name" value="HTH-TYPE TRANSCRIPTIONAL REGULATOR LEUO-RELATED"/>
    <property type="match status" value="1"/>
</dbReference>
<evidence type="ECO:0000313" key="7">
    <source>
        <dbReference type="Proteomes" id="UP000193749"/>
    </source>
</evidence>